<name>A0A1I3BYN7_9FIRM</name>
<dbReference type="InterPro" id="IPR015417">
    <property type="entry name" value="Gly_reductase_pB_sua/b"/>
</dbReference>
<protein>
    <submittedName>
        <fullName evidence="2">Glycine reductase</fullName>
    </submittedName>
</protein>
<sequence>MKLTLEKIIVENMIFGSPSGINNGVITIDDEALREMILKDQRIAKVHIRIARPEESIRIYSVRDVIEPRVKIDGPGQLFPGIIGQQSTVGQGITKILEGAAVVTVGHLQGTQDGIIDMSGPGAAYSPFSKTHNLLISCEPVPGLRNESFDEALRLAGLKTAHYIGEACQQESPQVKTTYETLPIEEQKQQYPNLPNVGYVYMLQGQGLFYDTYFYGKPARDMLPTYLYPTEVMEGAIVNGNLMIACDRNTTYHHLNNPVIEDLYAAHGKEINFCGVIVTNQPTTLKGKENASDLTAALAEELGLDGVIISKEEYGNTDADLMMNCRKLEEKGIKTVLITDEFAGQDGTSQSLADADPKADAIVSTGNANEAVLLPQMERIIGNSAITETPECTTQQQIQNAPQIKMEIFSFVGSTNEFGFNKMSTKGY</sequence>
<organism evidence="2 3">
    <name type="scientific">Tindallia magadiensis</name>
    <dbReference type="NCBI Taxonomy" id="69895"/>
    <lineage>
        <taxon>Bacteria</taxon>
        <taxon>Bacillati</taxon>
        <taxon>Bacillota</taxon>
        <taxon>Clostridia</taxon>
        <taxon>Peptostreptococcales</taxon>
        <taxon>Tindalliaceae</taxon>
        <taxon>Tindallia</taxon>
    </lineage>
</organism>
<dbReference type="Pfam" id="PF09338">
    <property type="entry name" value="Gly_reductase"/>
    <property type="match status" value="1"/>
</dbReference>
<dbReference type="RefSeq" id="WP_093370251.1">
    <property type="nucleotide sequence ID" value="NZ_FOQA01000002.1"/>
</dbReference>
<evidence type="ECO:0000256" key="1">
    <source>
        <dbReference type="ARBA" id="ARBA00023002"/>
    </source>
</evidence>
<dbReference type="OrthoDB" id="5808629at2"/>
<keyword evidence="3" id="KW-1185">Reference proteome</keyword>
<dbReference type="STRING" id="69895.SAMN05192551_102104"/>
<dbReference type="GO" id="GO:0050485">
    <property type="term" value="F:oxidoreductase activity, acting on X-H and Y-H to form an X-Y bond, with a disulfide as acceptor"/>
    <property type="evidence" value="ECO:0007669"/>
    <property type="project" value="InterPro"/>
</dbReference>
<evidence type="ECO:0000313" key="3">
    <source>
        <dbReference type="Proteomes" id="UP000199287"/>
    </source>
</evidence>
<dbReference type="Proteomes" id="UP000199287">
    <property type="component" value="Unassembled WGS sequence"/>
</dbReference>
<evidence type="ECO:0000313" key="2">
    <source>
        <dbReference type="EMBL" id="SFH67300.1"/>
    </source>
</evidence>
<reference evidence="3" key="1">
    <citation type="submission" date="2016-10" db="EMBL/GenBank/DDBJ databases">
        <authorList>
            <person name="Varghese N."/>
            <person name="Submissions S."/>
        </authorList>
    </citation>
    <scope>NUCLEOTIDE SEQUENCE [LARGE SCALE GENOMIC DNA]</scope>
    <source>
        <strain evidence="3">Z-7934</strain>
    </source>
</reference>
<dbReference type="EMBL" id="FOQA01000002">
    <property type="protein sequence ID" value="SFH67300.1"/>
    <property type="molecule type" value="Genomic_DNA"/>
</dbReference>
<keyword evidence="1" id="KW-0560">Oxidoreductase</keyword>
<accession>A0A1I3BYN7</accession>
<dbReference type="AlphaFoldDB" id="A0A1I3BYN7"/>
<gene>
    <name evidence="2" type="ORF">SAMN05192551_102104</name>
</gene>
<proteinExistence type="predicted"/>